<evidence type="ECO:0000259" key="4">
    <source>
        <dbReference type="PROSITE" id="PS01124"/>
    </source>
</evidence>
<dbReference type="Proteomes" id="UP000494269">
    <property type="component" value="Unassembled WGS sequence"/>
</dbReference>
<name>A0A6S6ZIE8_9BURK</name>
<dbReference type="CDD" id="cd03137">
    <property type="entry name" value="GATase1_AraC_1"/>
    <property type="match status" value="1"/>
</dbReference>
<dbReference type="InterPro" id="IPR052158">
    <property type="entry name" value="INH-QAR"/>
</dbReference>
<dbReference type="Gene3D" id="3.40.50.880">
    <property type="match status" value="1"/>
</dbReference>
<evidence type="ECO:0000313" key="6">
    <source>
        <dbReference type="Proteomes" id="UP000494269"/>
    </source>
</evidence>
<evidence type="ECO:0000256" key="2">
    <source>
        <dbReference type="ARBA" id="ARBA00023125"/>
    </source>
</evidence>
<reference evidence="5 6" key="1">
    <citation type="submission" date="2020-04" db="EMBL/GenBank/DDBJ databases">
        <authorList>
            <person name="De Canck E."/>
        </authorList>
    </citation>
    <scope>NUCLEOTIDE SEQUENCE [LARGE SCALE GENOMIC DNA]</scope>
    <source>
        <strain evidence="5 6">LMG 3441</strain>
    </source>
</reference>
<dbReference type="AlphaFoldDB" id="A0A6S6ZIE8"/>
<evidence type="ECO:0000313" key="5">
    <source>
        <dbReference type="EMBL" id="CAB3677386.1"/>
    </source>
</evidence>
<dbReference type="SUPFAM" id="SSF52317">
    <property type="entry name" value="Class I glutamine amidotransferase-like"/>
    <property type="match status" value="1"/>
</dbReference>
<sequence>MHTVAVIAFEDISPFHLSVPCMVFGDDLARLGVPRYRLLICAEKAGLIATLSGFKIEVEHDLSVLAQADTVIMPAWSAPEAAASPALLRALRAAHARGARIAGLCLGTFVLAEAGLLDGRTAATHWVWGDDFERRYPKVKLDRKSLYIDDGDILTSAGTAAAIDCCLHLLRRDHGAEVANRIARRMVVAPHRHGGQAQYIEQPLPERSGSDKLSATLDWAIENLRQPLSLDLLAEKTGMSRRTFTRHFKAKTGATVSEWLLNHRLAAAQRLLETGRLAVDRIAEDVGFGSSVSFRQHFTHAFAISPSAYRKQFCASATTLQGDTA</sequence>
<evidence type="ECO:0000256" key="3">
    <source>
        <dbReference type="ARBA" id="ARBA00023163"/>
    </source>
</evidence>
<dbReference type="InterPro" id="IPR009057">
    <property type="entry name" value="Homeodomain-like_sf"/>
</dbReference>
<accession>A0A6S6ZIE8</accession>
<dbReference type="InterPro" id="IPR018062">
    <property type="entry name" value="HTH_AraC-typ_CS"/>
</dbReference>
<evidence type="ECO:0000256" key="1">
    <source>
        <dbReference type="ARBA" id="ARBA00023015"/>
    </source>
</evidence>
<dbReference type="PANTHER" id="PTHR43130:SF3">
    <property type="entry name" value="HTH-TYPE TRANSCRIPTIONAL REGULATOR RV1931C"/>
    <property type="match status" value="1"/>
</dbReference>
<keyword evidence="3" id="KW-0804">Transcription</keyword>
<organism evidence="5 6">
    <name type="scientific">Achromobacter kerstersii</name>
    <dbReference type="NCBI Taxonomy" id="1353890"/>
    <lineage>
        <taxon>Bacteria</taxon>
        <taxon>Pseudomonadati</taxon>
        <taxon>Pseudomonadota</taxon>
        <taxon>Betaproteobacteria</taxon>
        <taxon>Burkholderiales</taxon>
        <taxon>Alcaligenaceae</taxon>
        <taxon>Achromobacter</taxon>
    </lineage>
</organism>
<gene>
    <name evidence="5" type="primary">cdhR_3</name>
    <name evidence="5" type="ORF">LMG3441_01402</name>
</gene>
<dbReference type="Gene3D" id="1.10.10.60">
    <property type="entry name" value="Homeodomain-like"/>
    <property type="match status" value="1"/>
</dbReference>
<dbReference type="PROSITE" id="PS01124">
    <property type="entry name" value="HTH_ARAC_FAMILY_2"/>
    <property type="match status" value="1"/>
</dbReference>
<dbReference type="EMBL" id="CADIJQ010000001">
    <property type="protein sequence ID" value="CAB3677386.1"/>
    <property type="molecule type" value="Genomic_DNA"/>
</dbReference>
<dbReference type="InterPro" id="IPR018060">
    <property type="entry name" value="HTH_AraC"/>
</dbReference>
<dbReference type="Pfam" id="PF01965">
    <property type="entry name" value="DJ-1_PfpI"/>
    <property type="match status" value="1"/>
</dbReference>
<protein>
    <submittedName>
        <fullName evidence="5">HTH-type transcriptional regulator CdhR</fullName>
    </submittedName>
</protein>
<dbReference type="RefSeq" id="WP_175169219.1">
    <property type="nucleotide sequence ID" value="NZ_CADIJQ010000001.1"/>
</dbReference>
<keyword evidence="1" id="KW-0805">Transcription regulation</keyword>
<dbReference type="SMART" id="SM00342">
    <property type="entry name" value="HTH_ARAC"/>
    <property type="match status" value="1"/>
</dbReference>
<dbReference type="InterPro" id="IPR029062">
    <property type="entry name" value="Class_I_gatase-like"/>
</dbReference>
<dbReference type="Pfam" id="PF12833">
    <property type="entry name" value="HTH_18"/>
    <property type="match status" value="1"/>
</dbReference>
<dbReference type="GO" id="GO:0003700">
    <property type="term" value="F:DNA-binding transcription factor activity"/>
    <property type="evidence" value="ECO:0007669"/>
    <property type="project" value="InterPro"/>
</dbReference>
<proteinExistence type="predicted"/>
<dbReference type="PANTHER" id="PTHR43130">
    <property type="entry name" value="ARAC-FAMILY TRANSCRIPTIONAL REGULATOR"/>
    <property type="match status" value="1"/>
</dbReference>
<keyword evidence="6" id="KW-1185">Reference proteome</keyword>
<keyword evidence="2" id="KW-0238">DNA-binding</keyword>
<dbReference type="SUPFAM" id="SSF46689">
    <property type="entry name" value="Homeodomain-like"/>
    <property type="match status" value="2"/>
</dbReference>
<dbReference type="PROSITE" id="PS00041">
    <property type="entry name" value="HTH_ARAC_FAMILY_1"/>
    <property type="match status" value="1"/>
</dbReference>
<dbReference type="GO" id="GO:0043565">
    <property type="term" value="F:sequence-specific DNA binding"/>
    <property type="evidence" value="ECO:0007669"/>
    <property type="project" value="InterPro"/>
</dbReference>
<feature type="domain" description="HTH araC/xylS-type" evidence="4">
    <location>
        <begin position="214"/>
        <end position="312"/>
    </location>
</feature>
<dbReference type="InterPro" id="IPR002818">
    <property type="entry name" value="DJ-1/PfpI"/>
</dbReference>